<dbReference type="RefSeq" id="WP_309800571.1">
    <property type="nucleotide sequence ID" value="NZ_JAVDPW010000012.1"/>
</dbReference>
<dbReference type="InterPro" id="IPR003168">
    <property type="entry name" value="Nitrile_hydratase_bsu"/>
</dbReference>
<gene>
    <name evidence="8" type="ORF">E9232_006077</name>
</gene>
<evidence type="ECO:0000313" key="9">
    <source>
        <dbReference type="Proteomes" id="UP001262410"/>
    </source>
</evidence>
<dbReference type="InterPro" id="IPR049054">
    <property type="entry name" value="CN_hydtase_beta-like_N"/>
</dbReference>
<comment type="caution">
    <text evidence="8">The sequence shown here is derived from an EMBL/GenBank/DDBJ whole genome shotgun (WGS) entry which is preliminary data.</text>
</comment>
<dbReference type="EC" id="4.2.1.84" evidence="5"/>
<proteinExistence type="inferred from homology"/>
<evidence type="ECO:0000256" key="5">
    <source>
        <dbReference type="PIRNR" id="PIRNR001427"/>
    </source>
</evidence>
<dbReference type="InterPro" id="IPR008990">
    <property type="entry name" value="Elect_transpt_acc-like_dom_sf"/>
</dbReference>
<dbReference type="EMBL" id="JAVDPW010000012">
    <property type="protein sequence ID" value="MDR6293526.1"/>
    <property type="molecule type" value="Genomic_DNA"/>
</dbReference>
<organism evidence="8 9">
    <name type="scientific">Inquilinus ginsengisoli</name>
    <dbReference type="NCBI Taxonomy" id="363840"/>
    <lineage>
        <taxon>Bacteria</taxon>
        <taxon>Pseudomonadati</taxon>
        <taxon>Pseudomonadota</taxon>
        <taxon>Alphaproteobacteria</taxon>
        <taxon>Rhodospirillales</taxon>
        <taxon>Rhodospirillaceae</taxon>
        <taxon>Inquilinus</taxon>
    </lineage>
</organism>
<dbReference type="Proteomes" id="UP001262410">
    <property type="component" value="Unassembled WGS sequence"/>
</dbReference>
<keyword evidence="3 5" id="KW-0456">Lyase</keyword>
<evidence type="ECO:0000256" key="3">
    <source>
        <dbReference type="ARBA" id="ARBA00023239"/>
    </source>
</evidence>
<accession>A0ABU1JY12</accession>
<feature type="domain" description="Nitrile hydratase beta subunit-like N-terminal" evidence="7">
    <location>
        <begin position="1"/>
        <end position="107"/>
    </location>
</feature>
<sequence length="219" mass="23896">MNGGQDLGGMMGFGPVVPEPEHVRFHADWEKRVLAMNLAAGALRRWSIDASRHARETLHPVEYLSSSYYQIWLKGLEKLLLADGLVSAAELAAGHAIDPAVAVPPALQADQVAGVLARGTNYQRPEAAPARFALGQAVRTRNIHPTGHTRLPRYARGKVGVVDRVHGVFVLPDARAHGTDEDPQWLYTLRFTGPELWGEGADPTLEVSIDAWEGYLEPA</sequence>
<dbReference type="Gene3D" id="2.30.30.50">
    <property type="match status" value="1"/>
</dbReference>
<dbReference type="GO" id="GO:0018822">
    <property type="term" value="F:nitrile hydratase activity"/>
    <property type="evidence" value="ECO:0007669"/>
    <property type="project" value="UniProtKB-EC"/>
</dbReference>
<reference evidence="8 9" key="1">
    <citation type="submission" date="2023-07" db="EMBL/GenBank/DDBJ databases">
        <title>Sorghum-associated microbial communities from plants grown in Nebraska, USA.</title>
        <authorList>
            <person name="Schachtman D."/>
        </authorList>
    </citation>
    <scope>NUCLEOTIDE SEQUENCE [LARGE SCALE GENOMIC DNA]</scope>
    <source>
        <strain evidence="8 9">584</strain>
    </source>
</reference>
<dbReference type="InterPro" id="IPR024690">
    <property type="entry name" value="CN_hydtase_beta_dom_C"/>
</dbReference>
<dbReference type="Pfam" id="PF21006">
    <property type="entry name" value="NHase_beta_N"/>
    <property type="match status" value="1"/>
</dbReference>
<evidence type="ECO:0000259" key="7">
    <source>
        <dbReference type="Pfam" id="PF21006"/>
    </source>
</evidence>
<comment type="similarity">
    <text evidence="2 5">Belongs to the nitrile hydratase subunit beta family.</text>
</comment>
<evidence type="ECO:0000259" key="6">
    <source>
        <dbReference type="Pfam" id="PF02211"/>
    </source>
</evidence>
<evidence type="ECO:0000313" key="8">
    <source>
        <dbReference type="EMBL" id="MDR6293526.1"/>
    </source>
</evidence>
<comment type="catalytic activity">
    <reaction evidence="4 5">
        <text>an aliphatic primary amide = an aliphatic nitrile + H2O</text>
        <dbReference type="Rhea" id="RHEA:12673"/>
        <dbReference type="ChEBI" id="CHEBI:15377"/>
        <dbReference type="ChEBI" id="CHEBI:65285"/>
        <dbReference type="ChEBI" id="CHEBI:80291"/>
        <dbReference type="EC" id="4.2.1.84"/>
    </reaction>
</comment>
<name>A0ABU1JY12_9PROT</name>
<feature type="domain" description="Nitrile hydratase beta subunit" evidence="6">
    <location>
        <begin position="123"/>
        <end position="218"/>
    </location>
</feature>
<dbReference type="PIRSF" id="PIRSF001427">
    <property type="entry name" value="NHase_beta"/>
    <property type="match status" value="1"/>
</dbReference>
<dbReference type="Pfam" id="PF02211">
    <property type="entry name" value="NHase_beta_C"/>
    <property type="match status" value="1"/>
</dbReference>
<dbReference type="SUPFAM" id="SSF50090">
    <property type="entry name" value="Electron transport accessory proteins"/>
    <property type="match status" value="1"/>
</dbReference>
<dbReference type="InterPro" id="IPR042262">
    <property type="entry name" value="CN_hydtase_beta_C"/>
</dbReference>
<comment type="function">
    <text evidence="1 5">NHase catalyzes the hydration of various nitrile compounds to the corresponding amides.</text>
</comment>
<keyword evidence="9" id="KW-1185">Reference proteome</keyword>
<evidence type="ECO:0000256" key="2">
    <source>
        <dbReference type="ARBA" id="ARBA00009098"/>
    </source>
</evidence>
<dbReference type="Gene3D" id="1.10.472.20">
    <property type="entry name" value="Nitrile hydratase, beta subunit"/>
    <property type="match status" value="1"/>
</dbReference>
<evidence type="ECO:0000256" key="1">
    <source>
        <dbReference type="ARBA" id="ARBA00004042"/>
    </source>
</evidence>
<dbReference type="NCBIfam" id="TIGR03888">
    <property type="entry name" value="nitrile_beta"/>
    <property type="match status" value="1"/>
</dbReference>
<protein>
    <recommendedName>
        <fullName evidence="5">Nitrile hydratase subunit beta</fullName>
        <shortName evidence="5">NHase</shortName>
        <ecNumber evidence="5">4.2.1.84</ecNumber>
    </recommendedName>
</protein>
<evidence type="ECO:0000256" key="4">
    <source>
        <dbReference type="ARBA" id="ARBA00044877"/>
    </source>
</evidence>